<sequence length="246" mass="27305">MNMRKMRDFLKDDLRLSIDFSRSDQNRGLEPPPVQKEPRDDQGRIPLPLDLPAESVDLVQALGGRRSHRAWTGKEISLAELGFLLWATQGVRRNAGPGRVFRTVPSAGCRHAFETYVLANAIAGLDCGLYRYLPLDHALVLERQAGPDFLARQHEAVLGQTFVPKASAVFVWTAIPYRMEWRYLEAAHRVIALDAGHVCQNLYLAVQAVGCGTCAVAAYHQRALDELLGVDGEEEFAVYLAPVGKV</sequence>
<reference evidence="4" key="1">
    <citation type="submission" date="2016-02" db="EMBL/GenBank/DDBJ databases">
        <authorList>
            <person name="Holder M.E."/>
            <person name="Ajami N.J."/>
            <person name="Petrosino J.F."/>
        </authorList>
    </citation>
    <scope>NUCLEOTIDE SEQUENCE [LARGE SCALE GENOMIC DNA]</scope>
    <source>
        <strain evidence="4">DSM 12838</strain>
    </source>
</reference>
<dbReference type="PANTHER" id="PTHR43745:SF2">
    <property type="entry name" value="NITROREDUCTASE MJ1384-RELATED"/>
    <property type="match status" value="1"/>
</dbReference>
<dbReference type="Gene3D" id="3.40.109.10">
    <property type="entry name" value="NADH Oxidase"/>
    <property type="match status" value="1"/>
</dbReference>
<accession>A0A120KN97</accession>
<dbReference type="AlphaFoldDB" id="A0A120KN97"/>
<evidence type="ECO:0000256" key="1">
    <source>
        <dbReference type="SAM" id="MobiDB-lite"/>
    </source>
</evidence>
<protein>
    <submittedName>
        <fullName evidence="3">Thioester oxidase</fullName>
    </submittedName>
</protein>
<dbReference type="KEGG" id="doa:AXF15_10395"/>
<dbReference type="STRING" id="888061.AXF15_10395"/>
<dbReference type="EMBL" id="CP014230">
    <property type="protein sequence ID" value="AMD93466.1"/>
    <property type="molecule type" value="Genomic_DNA"/>
</dbReference>
<evidence type="ECO:0000313" key="4">
    <source>
        <dbReference type="Proteomes" id="UP000063964"/>
    </source>
</evidence>
<feature type="region of interest" description="Disordered" evidence="1">
    <location>
        <begin position="21"/>
        <end position="49"/>
    </location>
</feature>
<dbReference type="InterPro" id="IPR052544">
    <property type="entry name" value="Bacteriocin_Proc_Enz"/>
</dbReference>
<evidence type="ECO:0000313" key="3">
    <source>
        <dbReference type="EMBL" id="AMD93466.1"/>
    </source>
</evidence>
<dbReference type="InterPro" id="IPR029479">
    <property type="entry name" value="Nitroreductase"/>
</dbReference>
<proteinExistence type="predicted"/>
<evidence type="ECO:0000259" key="2">
    <source>
        <dbReference type="Pfam" id="PF00881"/>
    </source>
</evidence>
<dbReference type="NCBIfam" id="TIGR03605">
    <property type="entry name" value="antibiot_sagB"/>
    <property type="match status" value="1"/>
</dbReference>
<gene>
    <name evidence="3" type="ORF">AXF15_10395</name>
</gene>
<dbReference type="InterPro" id="IPR020051">
    <property type="entry name" value="SagB-type_dehydrogenase"/>
</dbReference>
<organism evidence="3 4">
    <name type="scientific">Desulfomicrobium orale DSM 12838</name>
    <dbReference type="NCBI Taxonomy" id="888061"/>
    <lineage>
        <taxon>Bacteria</taxon>
        <taxon>Pseudomonadati</taxon>
        <taxon>Thermodesulfobacteriota</taxon>
        <taxon>Desulfovibrionia</taxon>
        <taxon>Desulfovibrionales</taxon>
        <taxon>Desulfomicrobiaceae</taxon>
        <taxon>Desulfomicrobium</taxon>
    </lineage>
</organism>
<dbReference type="RefSeq" id="WP_066607044.1">
    <property type="nucleotide sequence ID" value="NZ_CP014230.1"/>
</dbReference>
<dbReference type="GO" id="GO:0016491">
    <property type="term" value="F:oxidoreductase activity"/>
    <property type="evidence" value="ECO:0007669"/>
    <property type="project" value="InterPro"/>
</dbReference>
<name>A0A120KN97_9BACT</name>
<keyword evidence="4" id="KW-1185">Reference proteome</keyword>
<dbReference type="OrthoDB" id="9801593at2"/>
<dbReference type="PANTHER" id="PTHR43745">
    <property type="entry name" value="NITROREDUCTASE MJ1384-RELATED"/>
    <property type="match status" value="1"/>
</dbReference>
<feature type="domain" description="Nitroreductase" evidence="2">
    <location>
        <begin position="64"/>
        <end position="245"/>
    </location>
</feature>
<dbReference type="CDD" id="cd02142">
    <property type="entry name" value="McbC_SagB-like_oxidoreductase"/>
    <property type="match status" value="1"/>
</dbReference>
<dbReference type="InterPro" id="IPR000415">
    <property type="entry name" value="Nitroreductase-like"/>
</dbReference>
<dbReference type="Pfam" id="PF00881">
    <property type="entry name" value="Nitroreductase"/>
    <property type="match status" value="1"/>
</dbReference>
<dbReference type="Proteomes" id="UP000063964">
    <property type="component" value="Chromosome"/>
</dbReference>
<dbReference type="SUPFAM" id="SSF55469">
    <property type="entry name" value="FMN-dependent nitroreductase-like"/>
    <property type="match status" value="1"/>
</dbReference>